<evidence type="ECO:0000313" key="1">
    <source>
        <dbReference type="EMBL" id="RPF70341.1"/>
    </source>
</evidence>
<dbReference type="SUPFAM" id="SSF54427">
    <property type="entry name" value="NTF2-like"/>
    <property type="match status" value="1"/>
</dbReference>
<dbReference type="Proteomes" id="UP000275232">
    <property type="component" value="Unassembled WGS sequence"/>
</dbReference>
<protein>
    <submittedName>
        <fullName evidence="1">DUF4440 domain-containing protein</fullName>
    </submittedName>
</protein>
<dbReference type="OrthoDB" id="667202at2"/>
<dbReference type="AlphaFoldDB" id="A0A3N5DMU8"/>
<dbReference type="RefSeq" id="WP_123877710.1">
    <property type="nucleotide sequence ID" value="NZ_RPFZ01000001.1"/>
</dbReference>
<accession>A0A3N5DMU8</accession>
<proteinExistence type="predicted"/>
<dbReference type="InterPro" id="IPR032710">
    <property type="entry name" value="NTF2-like_dom_sf"/>
</dbReference>
<evidence type="ECO:0000313" key="2">
    <source>
        <dbReference type="Proteomes" id="UP000275232"/>
    </source>
</evidence>
<sequence length="115" mass="12659">MAITDEALWDMEKRLWTAPVDECEDSVADECLMVFGQAGILDRDFALAGMRAAPRWASLEMLDRKLARPGKTVAVLAYRACASREGAANHDVLCTSTYRGADDGWKLVQHQQTGA</sequence>
<dbReference type="EMBL" id="RPFZ01000001">
    <property type="protein sequence ID" value="RPF70341.1"/>
    <property type="molecule type" value="Genomic_DNA"/>
</dbReference>
<reference evidence="1 2" key="1">
    <citation type="submission" date="2018-11" db="EMBL/GenBank/DDBJ databases">
        <title>Erythrobacter spongiae sp. nov., isolated from a marine sponge.</title>
        <authorList>
            <person name="Zhuang L."/>
            <person name="Luo L."/>
        </authorList>
    </citation>
    <scope>NUCLEOTIDE SEQUENCE [LARGE SCALE GENOMIC DNA]</scope>
    <source>
        <strain evidence="1 2">HN-E23</strain>
    </source>
</reference>
<comment type="caution">
    <text evidence="1">The sequence shown here is derived from an EMBL/GenBank/DDBJ whole genome shotgun (WGS) entry which is preliminary data.</text>
</comment>
<organism evidence="1 2">
    <name type="scientific">Aurantiacibacter spongiae</name>
    <dbReference type="NCBI Taxonomy" id="2488860"/>
    <lineage>
        <taxon>Bacteria</taxon>
        <taxon>Pseudomonadati</taxon>
        <taxon>Pseudomonadota</taxon>
        <taxon>Alphaproteobacteria</taxon>
        <taxon>Sphingomonadales</taxon>
        <taxon>Erythrobacteraceae</taxon>
        <taxon>Aurantiacibacter</taxon>
    </lineage>
</organism>
<dbReference type="Gene3D" id="3.10.450.50">
    <property type="match status" value="1"/>
</dbReference>
<keyword evidence="2" id="KW-1185">Reference proteome</keyword>
<name>A0A3N5DMU8_9SPHN</name>
<gene>
    <name evidence="1" type="ORF">EG799_00860</name>
</gene>